<dbReference type="SUPFAM" id="SSF47616">
    <property type="entry name" value="GST C-terminal domain-like"/>
    <property type="match status" value="1"/>
</dbReference>
<evidence type="ECO:0000256" key="3">
    <source>
        <dbReference type="SAM" id="SignalP"/>
    </source>
</evidence>
<dbReference type="EMBL" id="KQ965756">
    <property type="protein sequence ID" value="KXS16121.1"/>
    <property type="molecule type" value="Genomic_DNA"/>
</dbReference>
<comment type="similarity">
    <text evidence="1">Belongs to the GST superfamily.</text>
</comment>
<protein>
    <submittedName>
        <fullName evidence="6">Uncharacterized protein</fullName>
    </submittedName>
</protein>
<dbReference type="OrthoDB" id="4951845at2759"/>
<sequence length="528" mass="59426">MSRHSWLILFLFCTFYLKASRCDVYKFPFALSELRSLGELNEDRSTTSANNDHCLVLGKRLLLDGFKSIRHDVCSPSRALQPPYQELCFESIVPRQPLSSSAERAFRWYLLSGLDPDAQFELRVSYPATSPSVFEACFFLVERAEFERACSEGSWKGAALPAHAESVVVAALNATYTGVSPLRLCGFQLAMDRSYRQTVIALDALYFGGVPFSTMPTIAIAALAVLLVWLFLVPVVIQFTQQLLGETGGKPKVQAYKTMHGCVAGTSLDCAIVPREVLATQPLSYNLELNTITCPLMAEKSYAPITIYELVGADPLRRFSPFVWQVLFILEHKGLKWKGAPWRFTDPEVEQVSGQKLVPVIIDPNHLDGYGKPTIVSDSWKIVEYLEDNYPDLPSVFVGGHAGRTQAMFFRQWVLHSFGSLSMAIIAKDIHDHLAEKDKQYFRESREKRLGRSLELAVADRETLVDPFRNRLEPARATLKSGAKFLTGDAPGYADYVLMGYFMWLRNTSSFAAKLLEKDDPVELWRDR</sequence>
<dbReference type="PANTHER" id="PTHR44051">
    <property type="entry name" value="GLUTATHIONE S-TRANSFERASE-RELATED"/>
    <property type="match status" value="1"/>
</dbReference>
<gene>
    <name evidence="6" type="ORF">M427DRAFT_43935</name>
</gene>
<dbReference type="AlphaFoldDB" id="A0A139AH32"/>
<accession>A0A139AH32</accession>
<dbReference type="InterPro" id="IPR036249">
    <property type="entry name" value="Thioredoxin-like_sf"/>
</dbReference>
<dbReference type="Gene3D" id="1.20.1050.10">
    <property type="match status" value="1"/>
</dbReference>
<keyword evidence="2" id="KW-1133">Transmembrane helix</keyword>
<organism evidence="6 7">
    <name type="scientific">Gonapodya prolifera (strain JEL478)</name>
    <name type="common">Monoblepharis prolifera</name>
    <dbReference type="NCBI Taxonomy" id="1344416"/>
    <lineage>
        <taxon>Eukaryota</taxon>
        <taxon>Fungi</taxon>
        <taxon>Fungi incertae sedis</taxon>
        <taxon>Chytridiomycota</taxon>
        <taxon>Chytridiomycota incertae sedis</taxon>
        <taxon>Monoblepharidomycetes</taxon>
        <taxon>Monoblepharidales</taxon>
        <taxon>Gonapodyaceae</taxon>
        <taxon>Gonapodya</taxon>
    </lineage>
</organism>
<name>A0A139AH32_GONPJ</name>
<dbReference type="Gene3D" id="3.40.30.10">
    <property type="entry name" value="Glutaredoxin"/>
    <property type="match status" value="1"/>
</dbReference>
<keyword evidence="2" id="KW-0472">Membrane</keyword>
<dbReference type="SUPFAM" id="SSF52833">
    <property type="entry name" value="Thioredoxin-like"/>
    <property type="match status" value="1"/>
</dbReference>
<keyword evidence="7" id="KW-1185">Reference proteome</keyword>
<dbReference type="Pfam" id="PF22041">
    <property type="entry name" value="GST_C_7"/>
    <property type="match status" value="1"/>
</dbReference>
<dbReference type="Pfam" id="PF13409">
    <property type="entry name" value="GST_N_2"/>
    <property type="match status" value="1"/>
</dbReference>
<feature type="domain" description="Glutathione S-transferase UstS-like C-terminal" evidence="5">
    <location>
        <begin position="408"/>
        <end position="509"/>
    </location>
</feature>
<feature type="transmembrane region" description="Helical" evidence="2">
    <location>
        <begin position="218"/>
        <end position="237"/>
    </location>
</feature>
<feature type="chain" id="PRO_5007296197" evidence="3">
    <location>
        <begin position="20"/>
        <end position="528"/>
    </location>
</feature>
<evidence type="ECO:0000256" key="1">
    <source>
        <dbReference type="ARBA" id="ARBA00007409"/>
    </source>
</evidence>
<evidence type="ECO:0000256" key="2">
    <source>
        <dbReference type="SAM" id="Phobius"/>
    </source>
</evidence>
<reference evidence="6 7" key="1">
    <citation type="journal article" date="2015" name="Genome Biol. Evol.">
        <title>Phylogenomic analyses indicate that early fungi evolved digesting cell walls of algal ancestors of land plants.</title>
        <authorList>
            <person name="Chang Y."/>
            <person name="Wang S."/>
            <person name="Sekimoto S."/>
            <person name="Aerts A.L."/>
            <person name="Choi C."/>
            <person name="Clum A."/>
            <person name="LaButti K.M."/>
            <person name="Lindquist E.A."/>
            <person name="Yee Ngan C."/>
            <person name="Ohm R.A."/>
            <person name="Salamov A.A."/>
            <person name="Grigoriev I.V."/>
            <person name="Spatafora J.W."/>
            <person name="Berbee M.L."/>
        </authorList>
    </citation>
    <scope>NUCLEOTIDE SEQUENCE [LARGE SCALE GENOMIC DNA]</scope>
    <source>
        <strain evidence="6 7">JEL478</strain>
    </source>
</reference>
<dbReference type="InterPro" id="IPR054416">
    <property type="entry name" value="GST_UstS-like_C"/>
</dbReference>
<evidence type="ECO:0000259" key="5">
    <source>
        <dbReference type="Pfam" id="PF22041"/>
    </source>
</evidence>
<evidence type="ECO:0000313" key="7">
    <source>
        <dbReference type="Proteomes" id="UP000070544"/>
    </source>
</evidence>
<feature type="domain" description="GST N-terminal" evidence="4">
    <location>
        <begin position="319"/>
        <end position="388"/>
    </location>
</feature>
<dbReference type="Proteomes" id="UP000070544">
    <property type="component" value="Unassembled WGS sequence"/>
</dbReference>
<dbReference type="InterPro" id="IPR036282">
    <property type="entry name" value="Glutathione-S-Trfase_C_sf"/>
</dbReference>
<evidence type="ECO:0000313" key="6">
    <source>
        <dbReference type="EMBL" id="KXS16121.1"/>
    </source>
</evidence>
<dbReference type="PANTHER" id="PTHR44051:SF8">
    <property type="entry name" value="GLUTATHIONE S-TRANSFERASE GSTA"/>
    <property type="match status" value="1"/>
</dbReference>
<dbReference type="STRING" id="1344416.A0A139AH32"/>
<keyword evidence="2" id="KW-0812">Transmembrane</keyword>
<feature type="signal peptide" evidence="3">
    <location>
        <begin position="1"/>
        <end position="19"/>
    </location>
</feature>
<proteinExistence type="inferred from homology"/>
<evidence type="ECO:0000259" key="4">
    <source>
        <dbReference type="Pfam" id="PF13409"/>
    </source>
</evidence>
<dbReference type="InterPro" id="IPR004045">
    <property type="entry name" value="Glutathione_S-Trfase_N"/>
</dbReference>
<keyword evidence="3" id="KW-0732">Signal</keyword>